<feature type="coiled-coil region" evidence="1">
    <location>
        <begin position="233"/>
        <end position="290"/>
    </location>
</feature>
<name>A0A1H5V6K3_XYLRU</name>
<sequence length="355" mass="40125">MEENKNIIENQSEESSIDFVAIWKAILKHRKLYFKVLPVTFIIMCIYTLSLPNYYKCVVTLAPELGGKGGSGSGLAALASSFGVNIGGGNAAGDAITPMLYPNLMNSVDFKTSLFDVKVQRKDDKAPMTYYDYLMNEQKRPWWSGFFGLMKREKAEEEPVNTFELTQAQESVAKSIAAKVLCSVDKKTNVIMIEVTDQDPRIAAMMADTVKTRLQDFLTKYRTNKARHDLAYIEDLQRQAKKAYERARQLYVDYMDSNQNMILLSAMQKQADLENEMQLQYNNYNALNAQVIDAKARVQEVTPAFTTLQSATVPLRKDGPKRSLIVLGFLFLATLLTTAWALYKEDQLKPLLGLN</sequence>
<dbReference type="GO" id="GO:0004713">
    <property type="term" value="F:protein tyrosine kinase activity"/>
    <property type="evidence" value="ECO:0007669"/>
    <property type="project" value="TreeGrafter"/>
</dbReference>
<keyword evidence="2" id="KW-1133">Transmembrane helix</keyword>
<dbReference type="Proteomes" id="UP000236735">
    <property type="component" value="Unassembled WGS sequence"/>
</dbReference>
<keyword evidence="2" id="KW-0472">Membrane</keyword>
<dbReference type="InterPro" id="IPR050445">
    <property type="entry name" value="Bact_polysacc_biosynth/exp"/>
</dbReference>
<evidence type="ECO:0000256" key="2">
    <source>
        <dbReference type="SAM" id="Phobius"/>
    </source>
</evidence>
<evidence type="ECO:0000313" key="3">
    <source>
        <dbReference type="EMBL" id="SEF83005.1"/>
    </source>
</evidence>
<dbReference type="EMBL" id="FNUV01000004">
    <property type="protein sequence ID" value="SEF83005.1"/>
    <property type="molecule type" value="Genomic_DNA"/>
</dbReference>
<keyword evidence="1" id="KW-0175">Coiled coil</keyword>
<evidence type="ECO:0000256" key="1">
    <source>
        <dbReference type="SAM" id="Coils"/>
    </source>
</evidence>
<reference evidence="3 4" key="1">
    <citation type="submission" date="2016-10" db="EMBL/GenBank/DDBJ databases">
        <authorList>
            <person name="de Groot N.N."/>
        </authorList>
    </citation>
    <scope>NUCLEOTIDE SEQUENCE [LARGE SCALE GENOMIC DNA]</scope>
    <source>
        <strain evidence="3 4">AR32</strain>
    </source>
</reference>
<feature type="transmembrane region" description="Helical" evidence="2">
    <location>
        <begin position="32"/>
        <end position="55"/>
    </location>
</feature>
<proteinExistence type="predicted"/>
<keyword evidence="2" id="KW-0812">Transmembrane</keyword>
<dbReference type="AlphaFoldDB" id="A0A1H5V6K3"/>
<organism evidence="3 4">
    <name type="scientific">Xylanibacter ruminicola</name>
    <name type="common">Prevotella ruminicola</name>
    <dbReference type="NCBI Taxonomy" id="839"/>
    <lineage>
        <taxon>Bacteria</taxon>
        <taxon>Pseudomonadati</taxon>
        <taxon>Bacteroidota</taxon>
        <taxon>Bacteroidia</taxon>
        <taxon>Bacteroidales</taxon>
        <taxon>Prevotellaceae</taxon>
        <taxon>Xylanibacter</taxon>
    </lineage>
</organism>
<gene>
    <name evidence="3" type="ORF">SAMN05216354_1779</name>
</gene>
<dbReference type="GO" id="GO:0005886">
    <property type="term" value="C:plasma membrane"/>
    <property type="evidence" value="ECO:0007669"/>
    <property type="project" value="TreeGrafter"/>
</dbReference>
<evidence type="ECO:0000313" key="4">
    <source>
        <dbReference type="Proteomes" id="UP000236735"/>
    </source>
</evidence>
<accession>A0A1H5V6K3</accession>
<protein>
    <submittedName>
        <fullName evidence="3">Chain length determinant protein</fullName>
    </submittedName>
</protein>
<feature type="transmembrane region" description="Helical" evidence="2">
    <location>
        <begin position="324"/>
        <end position="343"/>
    </location>
</feature>
<dbReference type="PANTHER" id="PTHR32309">
    <property type="entry name" value="TYROSINE-PROTEIN KINASE"/>
    <property type="match status" value="1"/>
</dbReference>
<dbReference type="PANTHER" id="PTHR32309:SF13">
    <property type="entry name" value="FERRIC ENTEROBACTIN TRANSPORT PROTEIN FEPE"/>
    <property type="match status" value="1"/>
</dbReference>